<dbReference type="AlphaFoldDB" id="E6LJM9"/>
<dbReference type="HOGENOM" id="CLU_3311960_0_0_9"/>
<proteinExistence type="predicted"/>
<dbReference type="eggNOG" id="ENOG5032446">
    <property type="taxonomic scope" value="Bacteria"/>
</dbReference>
<comment type="caution">
    <text evidence="1">The sequence shown here is derived from an EMBL/GenBank/DDBJ whole genome shotgun (WGS) entry which is preliminary data.</text>
</comment>
<accession>E6LJM9</accession>
<organism evidence="1 2">
    <name type="scientific">Lachnoanaerobaculum saburreum DSM 3986</name>
    <dbReference type="NCBI Taxonomy" id="887325"/>
    <lineage>
        <taxon>Bacteria</taxon>
        <taxon>Bacillati</taxon>
        <taxon>Bacillota</taxon>
        <taxon>Clostridia</taxon>
        <taxon>Lachnospirales</taxon>
        <taxon>Lachnospiraceae</taxon>
        <taxon>Lachnoanaerobaculum</taxon>
    </lineage>
</organism>
<sequence length="39" mass="4538">MIFRSFESIKELFQSKGVLLGVLKNSSNLYTTVKEIFNR</sequence>
<evidence type="ECO:0000313" key="2">
    <source>
        <dbReference type="Proteomes" id="UP000003434"/>
    </source>
</evidence>
<reference evidence="1 2" key="1">
    <citation type="submission" date="2010-12" db="EMBL/GenBank/DDBJ databases">
        <authorList>
            <person name="Muzny D."/>
            <person name="Qin X."/>
            <person name="Deng J."/>
            <person name="Jiang H."/>
            <person name="Liu Y."/>
            <person name="Qu J."/>
            <person name="Song X.-Z."/>
            <person name="Zhang L."/>
            <person name="Thornton R."/>
            <person name="Coyle M."/>
            <person name="Francisco L."/>
            <person name="Jackson L."/>
            <person name="Javaid M."/>
            <person name="Korchina V."/>
            <person name="Kovar C."/>
            <person name="Mata R."/>
            <person name="Mathew T."/>
            <person name="Ngo R."/>
            <person name="Nguyen L."/>
            <person name="Nguyen N."/>
            <person name="Okwuonu G."/>
            <person name="Ongeri F."/>
            <person name="Pham C."/>
            <person name="Simmons D."/>
            <person name="Wilczek-Boney K."/>
            <person name="Hale W."/>
            <person name="Jakkamsetti A."/>
            <person name="Pham P."/>
            <person name="Ruth R."/>
            <person name="San Lucas F."/>
            <person name="Warren J."/>
            <person name="Zhang J."/>
            <person name="Zhao Z."/>
            <person name="Zhou C."/>
            <person name="Zhu D."/>
            <person name="Lee S."/>
            <person name="Bess C."/>
            <person name="Blankenburg K."/>
            <person name="Forbes L."/>
            <person name="Fu Q."/>
            <person name="Gubbala S."/>
            <person name="Hirani K."/>
            <person name="Jayaseelan J.C."/>
            <person name="Lara F."/>
            <person name="Munidasa M."/>
            <person name="Palculict T."/>
            <person name="Patil S."/>
            <person name="Pu L.-L."/>
            <person name="Saada N."/>
            <person name="Tang L."/>
            <person name="Weissenberger G."/>
            <person name="Zhu Y."/>
            <person name="Hemphill L."/>
            <person name="Shang Y."/>
            <person name="Youmans B."/>
            <person name="Ayvaz T."/>
            <person name="Ross M."/>
            <person name="Santibanez J."/>
            <person name="Aqrawi P."/>
            <person name="Gross S."/>
            <person name="Joshi V."/>
            <person name="Fowler G."/>
            <person name="Nazareth L."/>
            <person name="Reid J."/>
            <person name="Worley K."/>
            <person name="Petrosino J."/>
            <person name="Highlander S."/>
            <person name="Gibbs R."/>
        </authorList>
    </citation>
    <scope>NUCLEOTIDE SEQUENCE [LARGE SCALE GENOMIC DNA]</scope>
    <source>
        <strain evidence="1 2">DSM 3986</strain>
    </source>
</reference>
<dbReference type="Proteomes" id="UP000003434">
    <property type="component" value="Unassembled WGS sequence"/>
</dbReference>
<dbReference type="EMBL" id="AEPW01000004">
    <property type="protein sequence ID" value="EFU77951.1"/>
    <property type="molecule type" value="Genomic_DNA"/>
</dbReference>
<name>E6LJM9_9FIRM</name>
<protein>
    <submittedName>
        <fullName evidence="1">Uncharacterized protein</fullName>
    </submittedName>
</protein>
<gene>
    <name evidence="1" type="ORF">HMPREF0381_0164</name>
</gene>
<evidence type="ECO:0000313" key="1">
    <source>
        <dbReference type="EMBL" id="EFU77951.1"/>
    </source>
</evidence>